<dbReference type="FunFam" id="3.30.70.250:FF:000001">
    <property type="entry name" value="Malonyl CoA-acyl carrier protein transacylase"/>
    <property type="match status" value="1"/>
</dbReference>
<evidence type="ECO:0000256" key="1">
    <source>
        <dbReference type="ARBA" id="ARBA00013258"/>
    </source>
</evidence>
<dbReference type="PANTHER" id="PTHR42681">
    <property type="entry name" value="MALONYL-COA-ACYL CARRIER PROTEIN TRANSACYLASE, MITOCHONDRIAL"/>
    <property type="match status" value="1"/>
</dbReference>
<dbReference type="InterPro" id="IPR001227">
    <property type="entry name" value="Ac_transferase_dom_sf"/>
</dbReference>
<protein>
    <recommendedName>
        <fullName evidence="1">[acyl-carrier-protein] S-malonyltransferase</fullName>
        <ecNumber evidence="1">2.3.1.39</ecNumber>
    </recommendedName>
</protein>
<dbReference type="GO" id="GO:0005829">
    <property type="term" value="C:cytosol"/>
    <property type="evidence" value="ECO:0007669"/>
    <property type="project" value="TreeGrafter"/>
</dbReference>
<evidence type="ECO:0000256" key="3">
    <source>
        <dbReference type="ARBA" id="ARBA00023315"/>
    </source>
</evidence>
<comment type="caution">
    <text evidence="6">The sequence shown here is derived from an EMBL/GenBank/DDBJ whole genome shotgun (WGS) entry which is preliminary data.</text>
</comment>
<dbReference type="EMBL" id="BARV01000547">
    <property type="protein sequence ID" value="GAH99743.1"/>
    <property type="molecule type" value="Genomic_DNA"/>
</dbReference>
<dbReference type="InterPro" id="IPR016035">
    <property type="entry name" value="Acyl_Trfase/lysoPLipase"/>
</dbReference>
<evidence type="ECO:0000313" key="6">
    <source>
        <dbReference type="EMBL" id="GAH99743.1"/>
    </source>
</evidence>
<dbReference type="PANTHER" id="PTHR42681:SF1">
    <property type="entry name" value="MALONYL-COA-ACYL CARRIER PROTEIN TRANSACYLASE, MITOCHONDRIAL"/>
    <property type="match status" value="1"/>
</dbReference>
<dbReference type="SUPFAM" id="SSF52151">
    <property type="entry name" value="FabD/lysophospholipase-like"/>
    <property type="match status" value="1"/>
</dbReference>
<dbReference type="GO" id="GO:0006633">
    <property type="term" value="P:fatty acid biosynthetic process"/>
    <property type="evidence" value="ECO:0007669"/>
    <property type="project" value="TreeGrafter"/>
</dbReference>
<organism evidence="6">
    <name type="scientific">marine sediment metagenome</name>
    <dbReference type="NCBI Taxonomy" id="412755"/>
    <lineage>
        <taxon>unclassified sequences</taxon>
        <taxon>metagenomes</taxon>
        <taxon>ecological metagenomes</taxon>
    </lineage>
</organism>
<evidence type="ECO:0000259" key="5">
    <source>
        <dbReference type="SMART" id="SM00827"/>
    </source>
</evidence>
<dbReference type="SUPFAM" id="SSF55048">
    <property type="entry name" value="Probable ACP-binding domain of malonyl-CoA ACP transacylase"/>
    <property type="match status" value="1"/>
</dbReference>
<comment type="catalytic activity">
    <reaction evidence="4">
        <text>holo-[ACP] + malonyl-CoA = malonyl-[ACP] + CoA</text>
        <dbReference type="Rhea" id="RHEA:41792"/>
        <dbReference type="Rhea" id="RHEA-COMP:9623"/>
        <dbReference type="Rhea" id="RHEA-COMP:9685"/>
        <dbReference type="ChEBI" id="CHEBI:57287"/>
        <dbReference type="ChEBI" id="CHEBI:57384"/>
        <dbReference type="ChEBI" id="CHEBI:64479"/>
        <dbReference type="ChEBI" id="CHEBI:78449"/>
        <dbReference type="EC" id="2.3.1.39"/>
    </reaction>
</comment>
<proteinExistence type="predicted"/>
<evidence type="ECO:0000256" key="4">
    <source>
        <dbReference type="ARBA" id="ARBA00048462"/>
    </source>
</evidence>
<dbReference type="InterPro" id="IPR050858">
    <property type="entry name" value="Mal-CoA-ACP_Trans/PKS_FabD"/>
</dbReference>
<feature type="domain" description="Malonyl-CoA:ACP transacylase (MAT)" evidence="5">
    <location>
        <begin position="10"/>
        <end position="239"/>
    </location>
</feature>
<sequence>MAEPMKVAYIFPGQASQRVGMGRDLYDNFDSAKAVFGQADETLGFSLSRLCFEGPEDELRQTINTQPALVTVSFACLKAAQDMSGSSELPPPSFVAGHSLGEYTALAAAGVLDFASAVYLARERGRLMYEAGLRKPGGMVAVIGLDEVSLAEVCGETDTQIANINCPGQLVISGAKENLTKAADLAKAKGAHRVIPLAVSGAFHTPLMQSAVDGMAEIIATLSFHEPPQPPEPLFLDVCNQRALSS</sequence>
<name>X1M027_9ZZZZ</name>
<accession>X1M027</accession>
<dbReference type="InterPro" id="IPR014043">
    <property type="entry name" value="Acyl_transferase_dom"/>
</dbReference>
<dbReference type="InterPro" id="IPR016036">
    <property type="entry name" value="Malonyl_transacylase_ACP-bd"/>
</dbReference>
<gene>
    <name evidence="6" type="ORF">S06H3_01995</name>
</gene>
<dbReference type="EC" id="2.3.1.39" evidence="1"/>
<dbReference type="SMART" id="SM00827">
    <property type="entry name" value="PKS_AT"/>
    <property type="match status" value="1"/>
</dbReference>
<dbReference type="Gene3D" id="3.40.366.10">
    <property type="entry name" value="Malonyl-Coenzyme A Acyl Carrier Protein, domain 2"/>
    <property type="match status" value="1"/>
</dbReference>
<dbReference type="Gene3D" id="3.30.70.250">
    <property type="entry name" value="Malonyl-CoA ACP transacylase, ACP-binding"/>
    <property type="match status" value="1"/>
</dbReference>
<dbReference type="GO" id="GO:0004314">
    <property type="term" value="F:[acyl-carrier-protein] S-malonyltransferase activity"/>
    <property type="evidence" value="ECO:0007669"/>
    <property type="project" value="UniProtKB-EC"/>
</dbReference>
<reference evidence="6" key="1">
    <citation type="journal article" date="2014" name="Front. Microbiol.">
        <title>High frequency of phylogenetically diverse reductive dehalogenase-homologous genes in deep subseafloor sedimentary metagenomes.</title>
        <authorList>
            <person name="Kawai M."/>
            <person name="Futagami T."/>
            <person name="Toyoda A."/>
            <person name="Takaki Y."/>
            <person name="Nishi S."/>
            <person name="Hori S."/>
            <person name="Arai W."/>
            <person name="Tsubouchi T."/>
            <person name="Morono Y."/>
            <person name="Uchiyama I."/>
            <person name="Ito T."/>
            <person name="Fujiyama A."/>
            <person name="Inagaki F."/>
            <person name="Takami H."/>
        </authorList>
    </citation>
    <scope>NUCLEOTIDE SEQUENCE</scope>
    <source>
        <strain evidence="6">Expedition CK06-06</strain>
    </source>
</reference>
<keyword evidence="3" id="KW-0012">Acyltransferase</keyword>
<dbReference type="AlphaFoldDB" id="X1M027"/>
<keyword evidence="2" id="KW-0808">Transferase</keyword>
<evidence type="ECO:0000256" key="2">
    <source>
        <dbReference type="ARBA" id="ARBA00022679"/>
    </source>
</evidence>
<dbReference type="Pfam" id="PF00698">
    <property type="entry name" value="Acyl_transf_1"/>
    <property type="match status" value="1"/>
</dbReference>